<evidence type="ECO:0000313" key="1">
    <source>
        <dbReference type="EMBL" id="RDI48583.1"/>
    </source>
</evidence>
<dbReference type="AlphaFoldDB" id="A0A370H3C1"/>
<proteinExistence type="predicted"/>
<evidence type="ECO:0008006" key="3">
    <source>
        <dbReference type="Google" id="ProtNLM"/>
    </source>
</evidence>
<protein>
    <recommendedName>
        <fullName evidence="3">Lipoprotein</fullName>
    </recommendedName>
</protein>
<dbReference type="PROSITE" id="PS51257">
    <property type="entry name" value="PROKAR_LIPOPROTEIN"/>
    <property type="match status" value="1"/>
</dbReference>
<reference evidence="1 2" key="1">
    <citation type="submission" date="2018-07" db="EMBL/GenBank/DDBJ databases">
        <title>Genomic Encyclopedia of Type Strains, Phase IV (KMG-IV): sequencing the most valuable type-strain genomes for metagenomic binning, comparative biology and taxonomic classification.</title>
        <authorList>
            <person name="Goeker M."/>
        </authorList>
    </citation>
    <scope>NUCLEOTIDE SEQUENCE [LARGE SCALE GENOMIC DNA]</scope>
    <source>
        <strain evidence="1 2">DSM 16500</strain>
    </source>
</reference>
<name>A0A370H3C1_9COXI</name>
<comment type="caution">
    <text evidence="1">The sequence shown here is derived from an EMBL/GenBank/DDBJ whole genome shotgun (WGS) entry which is preliminary data.</text>
</comment>
<accession>A0A370H3C1</accession>
<keyword evidence="2" id="KW-1185">Reference proteome</keyword>
<dbReference type="Proteomes" id="UP000254720">
    <property type="component" value="Unassembled WGS sequence"/>
</dbReference>
<evidence type="ECO:0000313" key="2">
    <source>
        <dbReference type="Proteomes" id="UP000254720"/>
    </source>
</evidence>
<organism evidence="1 2">
    <name type="scientific">Aquicella lusitana</name>
    <dbReference type="NCBI Taxonomy" id="254246"/>
    <lineage>
        <taxon>Bacteria</taxon>
        <taxon>Pseudomonadati</taxon>
        <taxon>Pseudomonadota</taxon>
        <taxon>Gammaproteobacteria</taxon>
        <taxon>Legionellales</taxon>
        <taxon>Coxiellaceae</taxon>
        <taxon>Aquicella</taxon>
    </lineage>
</organism>
<gene>
    <name evidence="1" type="ORF">C8D86_10210</name>
</gene>
<sequence>MRKVTGIILAVIMASVLLGGCYSKSCDQPQQPMSMKGEG</sequence>
<dbReference type="EMBL" id="QQAX01000002">
    <property type="protein sequence ID" value="RDI48583.1"/>
    <property type="molecule type" value="Genomic_DNA"/>
</dbReference>